<dbReference type="eggNOG" id="ENOG502QQIR">
    <property type="taxonomic scope" value="Eukaryota"/>
</dbReference>
<protein>
    <submittedName>
        <fullName evidence="1">Uncharacterized protein</fullName>
    </submittedName>
</protein>
<dbReference type="AlphaFoldDB" id="H3A1X4"/>
<evidence type="ECO:0000313" key="2">
    <source>
        <dbReference type="Proteomes" id="UP000008672"/>
    </source>
</evidence>
<reference evidence="1" key="2">
    <citation type="submission" date="2025-08" db="UniProtKB">
        <authorList>
            <consortium name="Ensembl"/>
        </authorList>
    </citation>
    <scope>IDENTIFICATION</scope>
</reference>
<dbReference type="HOGENOM" id="CLU_326953_0_0_1"/>
<dbReference type="GeneTree" id="ENSGT00940000168056"/>
<sequence length="881" mass="102051">ENCISSITRRDLSNNILQIDHTHGVDQWLVVRKSLHSKKRMGHVIFHSCFHANFRSLEQEYGVSDHILEELKSVVIIPLANGKMVSLNSQAVFFPLGDSPPTEQALCNTGIQELYKDLSIVSPKMLACLDTLSNSQVNELLKKLGVHGLEPEKVLFEHILPILKDETWKGKPHDIVVSYDVFIKLHCPAQDLFRFKSHLPVLTNRGFIYPSSGTVHFSKEYKNIDLPTKLPGTDWVLLDPCYLRTDLDIEGWRTFFGAFGVQDLFIFSKEKRRFTKQELVSYTKLSFPTYYNTHKNKISYTVVNKYSTVEQEDNICEEFYSLITADSLSTDEKQAQRETLLSLLDRNWDTGYRISRYKAAQVFDSQGQKLKDVDSSFAVYLRTLPWLPASNLARDEPAYLCPNEVYLKSRNLFQLLDSHVHYVSIDLVSQSEFAASVGIKTSITPREMLKHFESWCTNSDTGSEEPEGAEFETSEEHIHAVYRYLSDNCNHNDLKSFFTQKPAVFVPNERKRNTWSGKFYHLKEVCWHDPTNMFQRYSILIRHTDEVQEPHVLAPFYKQWNETEQLFLMQLQVEKIPNMKQYVELLQLICSETPLPNSEVLQDVSVLYAVLAKKCKQSGEHDTGDRLNQRYCSTLKELGMLKDKQVFPSKDNCWVSLEKHPLIPDNKQLEKVFKPHCQLCLLILPPAELRGQKVTQPSKSGSVWCNGNDKNLLFREEDRALFLDICGVKKLSECITVEAQTESYRPCPSVQRFVHTIVPYIQKFIYFHEDFDYVYAELKKENIVEILRSLTFGMVSKLYTQYQLCLPSQEPLYERQDVVCLLKAKKEFYIQKDHVHSRTDICREIVKLFNAGNKDFGKELERFLQGLISVLELANYQSAEI</sequence>
<proteinExistence type="predicted"/>
<organism evidence="1 2">
    <name type="scientific">Latimeria chalumnae</name>
    <name type="common">Coelacanth</name>
    <dbReference type="NCBI Taxonomy" id="7897"/>
    <lineage>
        <taxon>Eukaryota</taxon>
        <taxon>Metazoa</taxon>
        <taxon>Chordata</taxon>
        <taxon>Craniata</taxon>
        <taxon>Vertebrata</taxon>
        <taxon>Euteleostomi</taxon>
        <taxon>Coelacanthiformes</taxon>
        <taxon>Coelacanthidae</taxon>
        <taxon>Latimeria</taxon>
    </lineage>
</organism>
<accession>H3A1X4</accession>
<dbReference type="PANTHER" id="PTHR32387:SF0">
    <property type="entry name" value="PROTEIN NO VEIN"/>
    <property type="match status" value="1"/>
</dbReference>
<reference evidence="1" key="3">
    <citation type="submission" date="2025-09" db="UniProtKB">
        <authorList>
            <consortium name="Ensembl"/>
        </authorList>
    </citation>
    <scope>IDENTIFICATION</scope>
</reference>
<dbReference type="InParanoid" id="H3A1X4"/>
<name>H3A1X4_LATCH</name>
<dbReference type="PANTHER" id="PTHR32387">
    <property type="entry name" value="WU:FJ29H11"/>
    <property type="match status" value="1"/>
</dbReference>
<dbReference type="EMBL" id="AFYH01103830">
    <property type="status" value="NOT_ANNOTATED_CDS"/>
    <property type="molecule type" value="Genomic_DNA"/>
</dbReference>
<dbReference type="OMA" id="CATWERI"/>
<dbReference type="EMBL" id="AFYH01103829">
    <property type="status" value="NOT_ANNOTATED_CDS"/>
    <property type="molecule type" value="Genomic_DNA"/>
</dbReference>
<reference evidence="2" key="1">
    <citation type="submission" date="2011-08" db="EMBL/GenBank/DDBJ databases">
        <title>The draft genome of Latimeria chalumnae.</title>
        <authorList>
            <person name="Di Palma F."/>
            <person name="Alfoldi J."/>
            <person name="Johnson J."/>
            <person name="Berlin A."/>
            <person name="Gnerre S."/>
            <person name="Jaffe D."/>
            <person name="MacCallum I."/>
            <person name="Young S."/>
            <person name="Walker B.J."/>
            <person name="Lander E."/>
            <person name="Lindblad-Toh K."/>
        </authorList>
    </citation>
    <scope>NUCLEOTIDE SEQUENCE [LARGE SCALE GENOMIC DNA]</scope>
    <source>
        <strain evidence="2">Wild caught</strain>
    </source>
</reference>
<keyword evidence="2" id="KW-1185">Reference proteome</keyword>
<dbReference type="InterPro" id="IPR052957">
    <property type="entry name" value="Auxin_embryo_med"/>
</dbReference>
<dbReference type="Proteomes" id="UP000008672">
    <property type="component" value="Unassembled WGS sequence"/>
</dbReference>
<evidence type="ECO:0000313" key="1">
    <source>
        <dbReference type="Ensembl" id="ENSLACP00000003645.1"/>
    </source>
</evidence>
<dbReference type="Ensembl" id="ENSLACT00000003678.1">
    <property type="protein sequence ID" value="ENSLACP00000003645.1"/>
    <property type="gene ID" value="ENSLACG00000003247.1"/>
</dbReference>
<dbReference type="STRING" id="7897.ENSLACP00000003645"/>